<name>A0ABS3Y731_9ACTN</name>
<keyword evidence="1" id="KW-0479">Metal-binding</keyword>
<dbReference type="PANTHER" id="PTHR33823">
    <property type="entry name" value="RNA POLYMERASE-BINDING TRANSCRIPTION FACTOR DKSA-RELATED"/>
    <property type="match status" value="1"/>
</dbReference>
<evidence type="ECO:0000259" key="5">
    <source>
        <dbReference type="Pfam" id="PF01258"/>
    </source>
</evidence>
<keyword evidence="7" id="KW-1185">Reference proteome</keyword>
<comment type="caution">
    <text evidence="6">The sequence shown here is derived from an EMBL/GenBank/DDBJ whole genome shotgun (WGS) entry which is preliminary data.</text>
</comment>
<evidence type="ECO:0000256" key="2">
    <source>
        <dbReference type="ARBA" id="ARBA00022771"/>
    </source>
</evidence>
<dbReference type="InterPro" id="IPR000962">
    <property type="entry name" value="Znf_DskA_TraR"/>
</dbReference>
<protein>
    <submittedName>
        <fullName evidence="6">TraR/DksA C4-type zinc finger protein</fullName>
    </submittedName>
</protein>
<dbReference type="EMBL" id="JAFFZM010000043">
    <property type="protein sequence ID" value="MBO8203447.1"/>
    <property type="molecule type" value="Genomic_DNA"/>
</dbReference>
<dbReference type="SUPFAM" id="SSF57716">
    <property type="entry name" value="Glucocorticoid receptor-like (DNA-binding domain)"/>
    <property type="match status" value="1"/>
</dbReference>
<feature type="domain" description="Zinc finger DksA/TraR C4-type" evidence="5">
    <location>
        <begin position="87"/>
        <end position="120"/>
    </location>
</feature>
<evidence type="ECO:0000256" key="1">
    <source>
        <dbReference type="ARBA" id="ARBA00022723"/>
    </source>
</evidence>
<evidence type="ECO:0000256" key="4">
    <source>
        <dbReference type="PROSITE-ProRule" id="PRU00510"/>
    </source>
</evidence>
<organism evidence="6 7">
    <name type="scientific">Streptomyces smyrnaeus</name>
    <dbReference type="NCBI Taxonomy" id="1387713"/>
    <lineage>
        <taxon>Bacteria</taxon>
        <taxon>Bacillati</taxon>
        <taxon>Actinomycetota</taxon>
        <taxon>Actinomycetes</taxon>
        <taxon>Kitasatosporales</taxon>
        <taxon>Streptomycetaceae</taxon>
        <taxon>Streptomyces</taxon>
    </lineage>
</organism>
<dbReference type="RefSeq" id="WP_209215227.1">
    <property type="nucleotide sequence ID" value="NZ_JAFFZM010000043.1"/>
</dbReference>
<evidence type="ECO:0000313" key="6">
    <source>
        <dbReference type="EMBL" id="MBO8203447.1"/>
    </source>
</evidence>
<dbReference type="PROSITE" id="PS51128">
    <property type="entry name" value="ZF_DKSA_2"/>
    <property type="match status" value="1"/>
</dbReference>
<feature type="zinc finger region" description="dksA C4-type" evidence="4">
    <location>
        <begin position="92"/>
        <end position="116"/>
    </location>
</feature>
<dbReference type="Pfam" id="PF01258">
    <property type="entry name" value="zf-dskA_traR"/>
    <property type="match status" value="1"/>
</dbReference>
<dbReference type="Proteomes" id="UP000721954">
    <property type="component" value="Unassembled WGS sequence"/>
</dbReference>
<dbReference type="PANTHER" id="PTHR33823:SF4">
    <property type="entry name" value="GENERAL STRESS PROTEIN 16O"/>
    <property type="match status" value="1"/>
</dbReference>
<keyword evidence="3" id="KW-0862">Zinc</keyword>
<evidence type="ECO:0000313" key="7">
    <source>
        <dbReference type="Proteomes" id="UP000721954"/>
    </source>
</evidence>
<accession>A0ABS3Y731</accession>
<sequence length="124" mass="14256">MVNHQTIGERATQLSPQDLTALLADLHEQRLFRRSQLQQLQLDAVPSARDRRRHRPESQRAARVAAAVSARMILSDVEAALRRISEGRYGTCQLCRRPVDRERLMIVPQARYCARCQQVRRAGQ</sequence>
<reference evidence="6 7" key="1">
    <citation type="submission" date="2021-02" db="EMBL/GenBank/DDBJ databases">
        <title>Streptomyces spirodelae sp. nov., isolated from duckweed.</title>
        <authorList>
            <person name="Saimee Y."/>
            <person name="Duangmal K."/>
        </authorList>
    </citation>
    <scope>NUCLEOTIDE SEQUENCE [LARGE SCALE GENOMIC DNA]</scope>
    <source>
        <strain evidence="6 7">DSM 42105</strain>
    </source>
</reference>
<proteinExistence type="predicted"/>
<dbReference type="GeneID" id="96263829"/>
<keyword evidence="2" id="KW-0863">Zinc-finger</keyword>
<dbReference type="Gene3D" id="1.20.120.910">
    <property type="entry name" value="DksA, coiled-coil domain"/>
    <property type="match status" value="1"/>
</dbReference>
<gene>
    <name evidence="6" type="ORF">JW613_34980</name>
</gene>
<evidence type="ECO:0000256" key="3">
    <source>
        <dbReference type="ARBA" id="ARBA00022833"/>
    </source>
</evidence>